<keyword evidence="1" id="KW-0812">Transmembrane</keyword>
<sequence length="300" mass="35234">MKYIINNNIQIYRGKGKIIIDDFEFFKETKLKFDKKMIEVLLFFKSEKSMLDFINSFKIKSVNEAEKIIYRLLELNILKIYNNKKCIKNKTILIIGCGAMGSLLYLSISKSNYIKKIILIDDDIIEKKNLQMQIFTIKNIGKFKVDILEELCSNDSKIIKIKTKINSVNELCKIFKNHAPDISILCADEPDWKTNANIIKQVSEIFSKPYILSKGYIGNITALPEFYYPNDKSEWNIDSGKEELLIKIENKIEFHELLPSIFIITKQLENFFDNKKPIYYKEKGFIDKKTIIIKKYEKNL</sequence>
<dbReference type="InterPro" id="IPR035985">
    <property type="entry name" value="Ubiquitin-activating_enz"/>
</dbReference>
<dbReference type="Gene3D" id="3.40.50.720">
    <property type="entry name" value="NAD(P)-binding Rossmann-like Domain"/>
    <property type="match status" value="1"/>
</dbReference>
<reference evidence="3 4" key="1">
    <citation type="journal article" date="2015" name="Genome Announc.">
        <title>Complete Genome Sequence of Spiroplasma turonicum Strain Tab4cT, a Parasite of a Horse Fly, Haematopota sp. (Diptera: Tabanidae).</title>
        <authorList>
            <person name="Davis R.E."/>
            <person name="Shao J."/>
            <person name="Zhao Y."/>
            <person name="Gasparich G.E."/>
            <person name="Gaynor B.J."/>
            <person name="Donofrio N."/>
        </authorList>
    </citation>
    <scope>NUCLEOTIDE SEQUENCE [LARGE SCALE GENOMIC DNA]</scope>
    <source>
        <strain evidence="3 4">Tab4c</strain>
    </source>
</reference>
<dbReference type="STRING" id="216946.STURO_v1c08270"/>
<dbReference type="Proteomes" id="UP000067243">
    <property type="component" value="Chromosome"/>
</dbReference>
<accession>A0A0K1P6Z1</accession>
<evidence type="ECO:0000313" key="4">
    <source>
        <dbReference type="Proteomes" id="UP000067243"/>
    </source>
</evidence>
<keyword evidence="4" id="KW-1185">Reference proteome</keyword>
<evidence type="ECO:0000256" key="1">
    <source>
        <dbReference type="SAM" id="Phobius"/>
    </source>
</evidence>
<dbReference type="AlphaFoldDB" id="A0A0K1P6Z1"/>
<gene>
    <name evidence="3" type="ORF">STURON_00830</name>
</gene>
<dbReference type="Pfam" id="PF00899">
    <property type="entry name" value="ThiF"/>
    <property type="match status" value="1"/>
</dbReference>
<keyword evidence="1" id="KW-1133">Transmembrane helix</keyword>
<dbReference type="KEGG" id="stur:STURON_00830"/>
<name>A0A0K1P6Z1_9MOLU</name>
<dbReference type="EMBL" id="CP012328">
    <property type="protein sequence ID" value="AKU80076.1"/>
    <property type="molecule type" value="Genomic_DNA"/>
</dbReference>
<feature type="domain" description="THIF-type NAD/FAD binding fold" evidence="2">
    <location>
        <begin position="84"/>
        <end position="211"/>
    </location>
</feature>
<proteinExistence type="predicted"/>
<dbReference type="InterPro" id="IPR000594">
    <property type="entry name" value="ThiF_NAD_FAD-bd"/>
</dbReference>
<keyword evidence="1" id="KW-0472">Membrane</keyword>
<organism evidence="3 4">
    <name type="scientific">Spiroplasma turonicum</name>
    <dbReference type="NCBI Taxonomy" id="216946"/>
    <lineage>
        <taxon>Bacteria</taxon>
        <taxon>Bacillati</taxon>
        <taxon>Mycoplasmatota</taxon>
        <taxon>Mollicutes</taxon>
        <taxon>Entomoplasmatales</taxon>
        <taxon>Spiroplasmataceae</taxon>
        <taxon>Spiroplasma</taxon>
    </lineage>
</organism>
<dbReference type="PATRIC" id="fig|216946.3.peg.859"/>
<dbReference type="GO" id="GO:0008641">
    <property type="term" value="F:ubiquitin-like modifier activating enzyme activity"/>
    <property type="evidence" value="ECO:0007669"/>
    <property type="project" value="InterPro"/>
</dbReference>
<dbReference type="SUPFAM" id="SSF69572">
    <property type="entry name" value="Activating enzymes of the ubiquitin-like proteins"/>
    <property type="match status" value="1"/>
</dbReference>
<evidence type="ECO:0000259" key="2">
    <source>
        <dbReference type="Pfam" id="PF00899"/>
    </source>
</evidence>
<dbReference type="RefSeq" id="WP_075048649.1">
    <property type="nucleotide sequence ID" value="NZ_CP012328.1"/>
</dbReference>
<evidence type="ECO:0000313" key="3">
    <source>
        <dbReference type="EMBL" id="AKU80076.1"/>
    </source>
</evidence>
<feature type="transmembrane region" description="Helical" evidence="1">
    <location>
        <begin position="91"/>
        <end position="108"/>
    </location>
</feature>
<protein>
    <recommendedName>
        <fullName evidence="2">THIF-type NAD/FAD binding fold domain-containing protein</fullName>
    </recommendedName>
</protein>